<comment type="caution">
    <text evidence="2">The sequence shown here is derived from an EMBL/GenBank/DDBJ whole genome shotgun (WGS) entry which is preliminary data.</text>
</comment>
<protein>
    <submittedName>
        <fullName evidence="2">Uncharacterized protein</fullName>
    </submittedName>
</protein>
<accession>A0A9D2CFL3</accession>
<dbReference type="EMBL" id="DXCP01000004">
    <property type="protein sequence ID" value="HIY78958.1"/>
    <property type="molecule type" value="Genomic_DNA"/>
</dbReference>
<reference evidence="2" key="1">
    <citation type="journal article" date="2021" name="PeerJ">
        <title>Extensive microbial diversity within the chicken gut microbiome revealed by metagenomics and culture.</title>
        <authorList>
            <person name="Gilroy R."/>
            <person name="Ravi A."/>
            <person name="Getino M."/>
            <person name="Pursley I."/>
            <person name="Horton D.L."/>
            <person name="Alikhan N.F."/>
            <person name="Baker D."/>
            <person name="Gharbi K."/>
            <person name="Hall N."/>
            <person name="Watson M."/>
            <person name="Adriaenssens E.M."/>
            <person name="Foster-Nyarko E."/>
            <person name="Jarju S."/>
            <person name="Secka A."/>
            <person name="Antonio M."/>
            <person name="Oren A."/>
            <person name="Chaudhuri R.R."/>
            <person name="La Ragione R."/>
            <person name="Hildebrand F."/>
            <person name="Pallen M.J."/>
        </authorList>
    </citation>
    <scope>NUCLEOTIDE SEQUENCE</scope>
    <source>
        <strain evidence="2">ChiHjej10B9-743</strain>
    </source>
</reference>
<feature type="non-terminal residue" evidence="2">
    <location>
        <position position="127"/>
    </location>
</feature>
<feature type="chain" id="PRO_5039093803" evidence="1">
    <location>
        <begin position="23"/>
        <end position="127"/>
    </location>
</feature>
<evidence type="ECO:0000313" key="3">
    <source>
        <dbReference type="Proteomes" id="UP000824133"/>
    </source>
</evidence>
<keyword evidence="1" id="KW-0732">Signal</keyword>
<dbReference type="Proteomes" id="UP000824133">
    <property type="component" value="Unassembled WGS sequence"/>
</dbReference>
<reference evidence="2" key="2">
    <citation type="submission" date="2021-04" db="EMBL/GenBank/DDBJ databases">
        <authorList>
            <person name="Gilroy R."/>
        </authorList>
    </citation>
    <scope>NUCLEOTIDE SEQUENCE</scope>
    <source>
        <strain evidence="2">ChiHjej10B9-743</strain>
    </source>
</reference>
<dbReference type="AlphaFoldDB" id="A0A9D2CFL3"/>
<gene>
    <name evidence="2" type="ORF">IAA42_00735</name>
</gene>
<sequence>MRKRLLAAFLSALLALSSLPLAAIPAMADEGDSRFDTILEMDSVKPAGFDENSEENPYGQPMNQPFLLNTESELMVYRNKENGNDVDLGWYDTRVNSGLYLELNGDKNGFESAGLYGSSAVDELEKL</sequence>
<organism evidence="2 3">
    <name type="scientific">Candidatus Olsenella excrementavium</name>
    <dbReference type="NCBI Taxonomy" id="2838709"/>
    <lineage>
        <taxon>Bacteria</taxon>
        <taxon>Bacillati</taxon>
        <taxon>Actinomycetota</taxon>
        <taxon>Coriobacteriia</taxon>
        <taxon>Coriobacteriales</taxon>
        <taxon>Atopobiaceae</taxon>
        <taxon>Olsenella</taxon>
    </lineage>
</organism>
<proteinExistence type="predicted"/>
<name>A0A9D2CFL3_9ACTN</name>
<evidence type="ECO:0000313" key="2">
    <source>
        <dbReference type="EMBL" id="HIY78958.1"/>
    </source>
</evidence>
<feature type="signal peptide" evidence="1">
    <location>
        <begin position="1"/>
        <end position="22"/>
    </location>
</feature>
<evidence type="ECO:0000256" key="1">
    <source>
        <dbReference type="SAM" id="SignalP"/>
    </source>
</evidence>